<proteinExistence type="predicted"/>
<evidence type="ECO:0000313" key="4">
    <source>
        <dbReference type="Proteomes" id="UP000078576"/>
    </source>
</evidence>
<dbReference type="InterPro" id="IPR051714">
    <property type="entry name" value="Znf_CCHC_NABP"/>
</dbReference>
<keyword evidence="1" id="KW-0862">Zinc</keyword>
<dbReference type="SMART" id="SM00343">
    <property type="entry name" value="ZnF_C2HC"/>
    <property type="match status" value="4"/>
</dbReference>
<gene>
    <name evidence="3" type="ORF">VP1G_08345</name>
</gene>
<dbReference type="GO" id="GO:0003677">
    <property type="term" value="F:DNA binding"/>
    <property type="evidence" value="ECO:0007669"/>
    <property type="project" value="UniProtKB-KW"/>
</dbReference>
<evidence type="ECO:0000313" key="3">
    <source>
        <dbReference type="EMBL" id="KUI61135.1"/>
    </source>
</evidence>
<sequence length="160" mass="16400">MDANTFGGGAPRACYTCEGHMSRECPEGAKDPKTCYRCGQPGHISRDCQSAGNTAGGPSGGGQDCYKIKGSELTDYQCGEVGHIARNCPKSGGGYGGGYGGGFGGGFGGGQQKTCYSCGGIGHMSRCGRAMGSGVPALVERDLDNLDLWCDGRLDTPDHD</sequence>
<dbReference type="PROSITE" id="PS50158">
    <property type="entry name" value="ZF_CCHC"/>
    <property type="match status" value="2"/>
</dbReference>
<keyword evidence="3" id="KW-0238">DNA-binding</keyword>
<feature type="domain" description="CCHC-type" evidence="2">
    <location>
        <begin position="35"/>
        <end position="50"/>
    </location>
</feature>
<dbReference type="Proteomes" id="UP000078576">
    <property type="component" value="Unassembled WGS sequence"/>
</dbReference>
<keyword evidence="1" id="KW-0479">Metal-binding</keyword>
<dbReference type="InterPro" id="IPR036875">
    <property type="entry name" value="Znf_CCHC_sf"/>
</dbReference>
<reference evidence="4" key="1">
    <citation type="submission" date="2014-12" db="EMBL/GenBank/DDBJ databases">
        <title>Genome Sequence of Valsa Canker Pathogens Uncovers a Specific Adaption of Colonization on Woody Bark.</title>
        <authorList>
            <person name="Yin Z."/>
            <person name="Liu H."/>
            <person name="Gao X."/>
            <person name="Li Z."/>
            <person name="Song N."/>
            <person name="Ke X."/>
            <person name="Dai Q."/>
            <person name="Wu Y."/>
            <person name="Sun Y."/>
            <person name="Xu J.-R."/>
            <person name="Kang Z.K."/>
            <person name="Wang L."/>
            <person name="Huang L."/>
        </authorList>
    </citation>
    <scope>NUCLEOTIDE SEQUENCE [LARGE SCALE GENOMIC DNA]</scope>
    <source>
        <strain evidence="4">SXYL134</strain>
    </source>
</reference>
<dbReference type="AlphaFoldDB" id="A0A194VAY3"/>
<dbReference type="PANTHER" id="PTHR23002">
    <property type="entry name" value="ZINC FINGER CCHC DOMAIN CONTAINING PROTEIN"/>
    <property type="match status" value="1"/>
</dbReference>
<name>A0A194VAY3_CYTMA</name>
<accession>A0A194VAY3</accession>
<dbReference type="STRING" id="694573.A0A194VAY3"/>
<evidence type="ECO:0000259" key="2">
    <source>
        <dbReference type="PROSITE" id="PS50158"/>
    </source>
</evidence>
<dbReference type="Gene3D" id="4.10.60.10">
    <property type="entry name" value="Zinc finger, CCHC-type"/>
    <property type="match status" value="2"/>
</dbReference>
<evidence type="ECO:0000256" key="1">
    <source>
        <dbReference type="PROSITE-ProRule" id="PRU00047"/>
    </source>
</evidence>
<dbReference type="OrthoDB" id="3863715at2759"/>
<dbReference type="EMBL" id="KN714768">
    <property type="protein sequence ID" value="KUI61135.1"/>
    <property type="molecule type" value="Genomic_DNA"/>
</dbReference>
<feature type="domain" description="CCHC-type" evidence="2">
    <location>
        <begin position="76"/>
        <end position="90"/>
    </location>
</feature>
<protein>
    <submittedName>
        <fullName evidence="3">DNA-binding protein HEXBP</fullName>
    </submittedName>
</protein>
<dbReference type="GO" id="GO:0008270">
    <property type="term" value="F:zinc ion binding"/>
    <property type="evidence" value="ECO:0007669"/>
    <property type="project" value="UniProtKB-KW"/>
</dbReference>
<dbReference type="Pfam" id="PF00098">
    <property type="entry name" value="zf-CCHC"/>
    <property type="match status" value="3"/>
</dbReference>
<organism evidence="3 4">
    <name type="scientific">Cytospora mali</name>
    <name type="common">Apple Valsa canker fungus</name>
    <name type="synonym">Valsa mali</name>
    <dbReference type="NCBI Taxonomy" id="578113"/>
    <lineage>
        <taxon>Eukaryota</taxon>
        <taxon>Fungi</taxon>
        <taxon>Dikarya</taxon>
        <taxon>Ascomycota</taxon>
        <taxon>Pezizomycotina</taxon>
        <taxon>Sordariomycetes</taxon>
        <taxon>Sordariomycetidae</taxon>
        <taxon>Diaporthales</taxon>
        <taxon>Cytosporaceae</taxon>
        <taxon>Cytospora</taxon>
    </lineage>
</organism>
<keyword evidence="1" id="KW-0863">Zinc-finger</keyword>
<dbReference type="InterPro" id="IPR001878">
    <property type="entry name" value="Znf_CCHC"/>
</dbReference>
<dbReference type="SUPFAM" id="SSF57756">
    <property type="entry name" value="Retrovirus zinc finger-like domains"/>
    <property type="match status" value="2"/>
</dbReference>
<keyword evidence="4" id="KW-1185">Reference proteome</keyword>